<dbReference type="PATRIC" id="fig|452.5.peg.1269"/>
<dbReference type="Proteomes" id="UP000054877">
    <property type="component" value="Unassembled WGS sequence"/>
</dbReference>
<evidence type="ECO:0000313" key="3">
    <source>
        <dbReference type="Proteomes" id="UP000054877"/>
    </source>
</evidence>
<dbReference type="AlphaFoldDB" id="A0A0W0Z5E5"/>
<accession>A0A0W0Z5E5</accession>
<keyword evidence="1" id="KW-0732">Signal</keyword>
<dbReference type="OrthoDB" id="5651290at2"/>
<evidence type="ECO:0000256" key="1">
    <source>
        <dbReference type="SAM" id="SignalP"/>
    </source>
</evidence>
<dbReference type="Gene3D" id="1.20.120.1490">
    <property type="match status" value="1"/>
</dbReference>
<dbReference type="RefSeq" id="WP_058483083.1">
    <property type="nucleotide sequence ID" value="NZ_CAAAII010000005.1"/>
</dbReference>
<name>A0A0W0Z5E5_LEGSP</name>
<sequence>MNMKSVILGSTLALSLAAAPFLHAQPTATISQPAKSHFHHHKCFKKLLDSEQQQELRTIMQGMRQQMIPLIKERQALKLQLKGKIATSGTQWADIAPLVTILNENNAKVTMLKTKTELAVFQKLGIMLPPPPHGKPPFAGHHKRPF</sequence>
<feature type="chain" id="PRO_5006918286" evidence="1">
    <location>
        <begin position="25"/>
        <end position="146"/>
    </location>
</feature>
<protein>
    <submittedName>
        <fullName evidence="2">Uncharacterized protein</fullName>
    </submittedName>
</protein>
<evidence type="ECO:0000313" key="2">
    <source>
        <dbReference type="EMBL" id="KTD64338.1"/>
    </source>
</evidence>
<organism evidence="2 3">
    <name type="scientific">Legionella spiritensis</name>
    <dbReference type="NCBI Taxonomy" id="452"/>
    <lineage>
        <taxon>Bacteria</taxon>
        <taxon>Pseudomonadati</taxon>
        <taxon>Pseudomonadota</taxon>
        <taxon>Gammaproteobacteria</taxon>
        <taxon>Legionellales</taxon>
        <taxon>Legionellaceae</taxon>
        <taxon>Legionella</taxon>
    </lineage>
</organism>
<keyword evidence="3" id="KW-1185">Reference proteome</keyword>
<reference evidence="2 3" key="1">
    <citation type="submission" date="2015-11" db="EMBL/GenBank/DDBJ databases">
        <title>Genomic analysis of 38 Legionella species identifies large and diverse effector repertoires.</title>
        <authorList>
            <person name="Burstein D."/>
            <person name="Amaro F."/>
            <person name="Zusman T."/>
            <person name="Lifshitz Z."/>
            <person name="Cohen O."/>
            <person name="Gilbert J.A."/>
            <person name="Pupko T."/>
            <person name="Shuman H.A."/>
            <person name="Segal G."/>
        </authorList>
    </citation>
    <scope>NUCLEOTIDE SEQUENCE [LARGE SCALE GENOMIC DNA]</scope>
    <source>
        <strain evidence="2 3">Mt.St.Helens-9</strain>
    </source>
</reference>
<comment type="caution">
    <text evidence="2">The sequence shown here is derived from an EMBL/GenBank/DDBJ whole genome shotgun (WGS) entry which is preliminary data.</text>
</comment>
<gene>
    <name evidence="2" type="ORF">Lspi_1145</name>
</gene>
<dbReference type="STRING" id="452.Lspi_1145"/>
<feature type="signal peptide" evidence="1">
    <location>
        <begin position="1"/>
        <end position="24"/>
    </location>
</feature>
<dbReference type="EMBL" id="LNYX01000013">
    <property type="protein sequence ID" value="KTD64338.1"/>
    <property type="molecule type" value="Genomic_DNA"/>
</dbReference>
<proteinExistence type="predicted"/>